<dbReference type="GO" id="GO:0022857">
    <property type="term" value="F:transmembrane transporter activity"/>
    <property type="evidence" value="ECO:0007669"/>
    <property type="project" value="TreeGrafter"/>
</dbReference>
<dbReference type="Pfam" id="PF02687">
    <property type="entry name" value="FtsX"/>
    <property type="match status" value="1"/>
</dbReference>
<dbReference type="Pfam" id="PF12704">
    <property type="entry name" value="MacB_PCD"/>
    <property type="match status" value="1"/>
</dbReference>
<feature type="domain" description="ABC3 transporter permease C-terminal" evidence="8">
    <location>
        <begin position="294"/>
        <end position="406"/>
    </location>
</feature>
<keyword evidence="3 7" id="KW-0812">Transmembrane</keyword>
<dbReference type="GO" id="GO:0005886">
    <property type="term" value="C:plasma membrane"/>
    <property type="evidence" value="ECO:0007669"/>
    <property type="project" value="UniProtKB-SubCell"/>
</dbReference>
<evidence type="ECO:0000256" key="7">
    <source>
        <dbReference type="SAM" id="Phobius"/>
    </source>
</evidence>
<dbReference type="PANTHER" id="PTHR30572:SF4">
    <property type="entry name" value="ABC TRANSPORTER PERMEASE YTRF"/>
    <property type="match status" value="1"/>
</dbReference>
<evidence type="ECO:0000256" key="1">
    <source>
        <dbReference type="ARBA" id="ARBA00004651"/>
    </source>
</evidence>
<gene>
    <name evidence="10" type="ORF">ENI35_03175</name>
</gene>
<dbReference type="InterPro" id="IPR003838">
    <property type="entry name" value="ABC3_permease_C"/>
</dbReference>
<dbReference type="PANTHER" id="PTHR30572">
    <property type="entry name" value="MEMBRANE COMPONENT OF TRANSPORTER-RELATED"/>
    <property type="match status" value="1"/>
</dbReference>
<dbReference type="InterPro" id="IPR025857">
    <property type="entry name" value="MacB_PCD"/>
</dbReference>
<feature type="domain" description="MacB-like periplasmic core" evidence="9">
    <location>
        <begin position="36"/>
        <end position="251"/>
    </location>
</feature>
<feature type="transmembrane region" description="Helical" evidence="7">
    <location>
        <begin position="36"/>
        <end position="55"/>
    </location>
</feature>
<comment type="caution">
    <text evidence="10">The sequence shown here is derived from an EMBL/GenBank/DDBJ whole genome shotgun (WGS) entry which is preliminary data.</text>
</comment>
<keyword evidence="2" id="KW-1003">Cell membrane</keyword>
<dbReference type="InterPro" id="IPR050250">
    <property type="entry name" value="Macrolide_Exporter_MacB"/>
</dbReference>
<evidence type="ECO:0000256" key="4">
    <source>
        <dbReference type="ARBA" id="ARBA00022989"/>
    </source>
</evidence>
<feature type="transmembrane region" description="Helical" evidence="7">
    <location>
        <begin position="376"/>
        <end position="395"/>
    </location>
</feature>
<feature type="transmembrane region" description="Helical" evidence="7">
    <location>
        <begin position="335"/>
        <end position="364"/>
    </location>
</feature>
<organism evidence="10">
    <name type="scientific">Desulfofervidus auxilii</name>
    <dbReference type="NCBI Taxonomy" id="1621989"/>
    <lineage>
        <taxon>Bacteria</taxon>
        <taxon>Pseudomonadati</taxon>
        <taxon>Thermodesulfobacteriota</taxon>
        <taxon>Candidatus Desulfofervidia</taxon>
        <taxon>Candidatus Desulfofervidales</taxon>
        <taxon>Candidatus Desulfofervidaceae</taxon>
        <taxon>Candidatus Desulfofervidus</taxon>
    </lineage>
</organism>
<comment type="similarity">
    <text evidence="6">Belongs to the ABC-4 integral membrane protein family.</text>
</comment>
<evidence type="ECO:0000256" key="2">
    <source>
        <dbReference type="ARBA" id="ARBA00022475"/>
    </source>
</evidence>
<evidence type="ECO:0000256" key="6">
    <source>
        <dbReference type="ARBA" id="ARBA00038076"/>
    </source>
</evidence>
<reference evidence="10" key="1">
    <citation type="journal article" date="2020" name="mSystems">
        <title>Genome- and Community-Level Interaction Insights into Carbon Utilization and Element Cycling Functions of Hydrothermarchaeota in Hydrothermal Sediment.</title>
        <authorList>
            <person name="Zhou Z."/>
            <person name="Liu Y."/>
            <person name="Xu W."/>
            <person name="Pan J."/>
            <person name="Luo Z.H."/>
            <person name="Li M."/>
        </authorList>
    </citation>
    <scope>NUCLEOTIDE SEQUENCE [LARGE SCALE GENOMIC DNA]</scope>
    <source>
        <strain evidence="10">HyVt-389</strain>
    </source>
</reference>
<evidence type="ECO:0000259" key="8">
    <source>
        <dbReference type="Pfam" id="PF02687"/>
    </source>
</evidence>
<accession>A0A7C1VX95</accession>
<protein>
    <submittedName>
        <fullName evidence="10">FtsX-like permease family protein</fullName>
    </submittedName>
</protein>
<evidence type="ECO:0000259" key="9">
    <source>
        <dbReference type="Pfam" id="PF12704"/>
    </source>
</evidence>
<evidence type="ECO:0000256" key="3">
    <source>
        <dbReference type="ARBA" id="ARBA00022692"/>
    </source>
</evidence>
<dbReference type="AlphaFoldDB" id="A0A7C1VX95"/>
<name>A0A7C1VX95_DESA2</name>
<proteinExistence type="inferred from homology"/>
<comment type="subcellular location">
    <subcellularLocation>
        <location evidence="1">Cell membrane</location>
        <topology evidence="1">Multi-pass membrane protein</topology>
    </subcellularLocation>
</comment>
<dbReference type="Proteomes" id="UP000885738">
    <property type="component" value="Unassembled WGS sequence"/>
</dbReference>
<evidence type="ECO:0000313" key="10">
    <source>
        <dbReference type="EMBL" id="HEC67799.1"/>
    </source>
</evidence>
<dbReference type="EMBL" id="DRIH01000103">
    <property type="protein sequence ID" value="HEC67799.1"/>
    <property type="molecule type" value="Genomic_DNA"/>
</dbReference>
<keyword evidence="4 7" id="KW-1133">Transmembrane helix</keyword>
<feature type="transmembrane region" description="Helical" evidence="7">
    <location>
        <begin position="287"/>
        <end position="314"/>
    </location>
</feature>
<sequence length="412" mass="45912">MWIKVKQTYSLLAYRIFFTLKQLLSAISFYRLRLLFSVSSIALGIGAIALIIGGIDGANKKVNEIFEMFGPDAILIVPGGERVTIRMRTQTLTWKDVNDIKENIPGIYEVIPMHFTRDIVKYKNKKWSTFIVGTTPLYFSSWQWYPADGVIFSKNDVAQKRAVCLIGAKIKEELFPDENPLGKFILVKKLPLKVIGVMEARGGAIGRKHIDDRIILPITTLMRRILNEDRYIAALRLRTHLDLEQTKENIRMLLRHNHKLGASAKDDFSLFTSAEVRKILQVISGSLVLFLGSAGIIALIVGGFILANLAYLSIKQRIKEIGIRRAYGARQKDIALLFLLEIIFTTILGGFAGIGVTLIGGIVLEKFGEIPMVFSAKIWLVAFSLSLGVGIAFGLRPALNAARINPIEAIKG</sequence>
<keyword evidence="5 7" id="KW-0472">Membrane</keyword>
<evidence type="ECO:0000256" key="5">
    <source>
        <dbReference type="ARBA" id="ARBA00023136"/>
    </source>
</evidence>